<organism evidence="2 3">
    <name type="scientific">miscellaneous Crenarchaeota group-15 archaeon DG-45</name>
    <dbReference type="NCBI Taxonomy" id="1685127"/>
    <lineage>
        <taxon>Archaea</taxon>
        <taxon>Candidatus Bathyarchaeota</taxon>
        <taxon>MCG-15</taxon>
    </lineage>
</organism>
<comment type="caution">
    <text evidence="2">The sequence shown here is derived from an EMBL/GenBank/DDBJ whole genome shotgun (WGS) entry which is preliminary data.</text>
</comment>
<gene>
    <name evidence="2" type="ORF">AC482_00110</name>
</gene>
<feature type="transmembrane region" description="Helical" evidence="1">
    <location>
        <begin position="68"/>
        <end position="86"/>
    </location>
</feature>
<feature type="transmembrane region" description="Helical" evidence="1">
    <location>
        <begin position="6"/>
        <end position="24"/>
    </location>
</feature>
<proteinExistence type="predicted"/>
<name>A0A0M0BT21_9ARCH</name>
<sequence length="144" mass="15839">MSEYSSIIVWAISSATLYLGLIVLKCSLRAADISSVEAFFKAHTVGLGPPLEFLTFDTLMAGTNIPRALSLFIALYVVASGIFSLFCRTHAVAAPFRQKYMKVSATDGEENIFSLNDNNFLILLRADNTLFPSSNNNNLRYNST</sequence>
<dbReference type="Proteomes" id="UP000037210">
    <property type="component" value="Unassembled WGS sequence"/>
</dbReference>
<accession>A0A0M0BT21</accession>
<dbReference type="AlphaFoldDB" id="A0A0M0BT21"/>
<evidence type="ECO:0000256" key="1">
    <source>
        <dbReference type="SAM" id="Phobius"/>
    </source>
</evidence>
<keyword evidence="1" id="KW-1133">Transmembrane helix</keyword>
<reference evidence="2 3" key="1">
    <citation type="submission" date="2015-06" db="EMBL/GenBank/DDBJ databases">
        <title>New insights into the roles of widespread benthic archaea in carbon and nitrogen cycling.</title>
        <authorList>
            <person name="Lazar C.S."/>
            <person name="Baker B.J."/>
            <person name="Seitz K.W."/>
            <person name="Hyde A.S."/>
            <person name="Dick G.J."/>
            <person name="Hinrichs K.-U."/>
            <person name="Teske A.P."/>
        </authorList>
    </citation>
    <scope>NUCLEOTIDE SEQUENCE [LARGE SCALE GENOMIC DNA]</scope>
    <source>
        <strain evidence="2">DG-45</strain>
    </source>
</reference>
<evidence type="ECO:0000313" key="2">
    <source>
        <dbReference type="EMBL" id="KON31594.1"/>
    </source>
</evidence>
<dbReference type="EMBL" id="LFWZ01000001">
    <property type="protein sequence ID" value="KON31594.1"/>
    <property type="molecule type" value="Genomic_DNA"/>
</dbReference>
<protein>
    <submittedName>
        <fullName evidence="2">Uncharacterized protein</fullName>
    </submittedName>
</protein>
<evidence type="ECO:0000313" key="3">
    <source>
        <dbReference type="Proteomes" id="UP000037210"/>
    </source>
</evidence>
<keyword evidence="1" id="KW-0472">Membrane</keyword>
<keyword evidence="1" id="KW-0812">Transmembrane</keyword>